<reference evidence="4" key="5">
    <citation type="submission" date="2023-12" db="EMBL/GenBank/DDBJ databases">
        <authorList>
            <person name="Sun Q."/>
            <person name="Inoue M."/>
        </authorList>
    </citation>
    <scope>NUCLEOTIDE SEQUENCE</scope>
    <source>
        <strain evidence="4">JCM 10664</strain>
    </source>
</reference>
<keyword evidence="7" id="KW-1185">Reference proteome</keyword>
<evidence type="ECO:0000256" key="2">
    <source>
        <dbReference type="SAM" id="SignalP"/>
    </source>
</evidence>
<evidence type="ECO:0000313" key="7">
    <source>
        <dbReference type="Proteomes" id="UP001500220"/>
    </source>
</evidence>
<feature type="region of interest" description="Disordered" evidence="1">
    <location>
        <begin position="327"/>
        <end position="462"/>
    </location>
</feature>
<feature type="domain" description="DUF6777" evidence="3">
    <location>
        <begin position="76"/>
        <end position="230"/>
    </location>
</feature>
<dbReference type="EMBL" id="BMMT01000012">
    <property type="protein sequence ID" value="GGI94104.1"/>
    <property type="molecule type" value="Genomic_DNA"/>
</dbReference>
<evidence type="ECO:0000313" key="5">
    <source>
        <dbReference type="EMBL" id="GGI94104.1"/>
    </source>
</evidence>
<feature type="region of interest" description="Disordered" evidence="1">
    <location>
        <begin position="44"/>
        <end position="94"/>
    </location>
</feature>
<accession>A0A917K1V9</accession>
<feature type="compositionally biased region" description="Polar residues" evidence="1">
    <location>
        <begin position="411"/>
        <end position="427"/>
    </location>
</feature>
<reference evidence="4" key="1">
    <citation type="journal article" date="2014" name="Int. J. Syst. Evol. Microbiol.">
        <title>Complete genome of a new Firmicutes species belonging to the dominant human colonic microbiota ('Ruminococcus bicirculans') reveals two chromosomes and a selective capacity to utilize plant glucans.</title>
        <authorList>
            <consortium name="NISC Comparative Sequencing Program"/>
            <person name="Wegmann U."/>
            <person name="Louis P."/>
            <person name="Goesmann A."/>
            <person name="Henrissat B."/>
            <person name="Duncan S.H."/>
            <person name="Flint H.J."/>
        </authorList>
    </citation>
    <scope>NUCLEOTIDE SEQUENCE</scope>
    <source>
        <strain evidence="4">JCM 10664</strain>
    </source>
</reference>
<feature type="signal peptide" evidence="2">
    <location>
        <begin position="1"/>
        <end position="31"/>
    </location>
</feature>
<feature type="compositionally biased region" description="Polar residues" evidence="1">
    <location>
        <begin position="47"/>
        <end position="61"/>
    </location>
</feature>
<proteinExistence type="predicted"/>
<evidence type="ECO:0000256" key="1">
    <source>
        <dbReference type="SAM" id="MobiDB-lite"/>
    </source>
</evidence>
<dbReference type="InterPro" id="IPR046704">
    <property type="entry name" value="DUF6777"/>
</dbReference>
<organism evidence="5 6">
    <name type="scientific">Saccharopolyspora thermophila</name>
    <dbReference type="NCBI Taxonomy" id="89367"/>
    <lineage>
        <taxon>Bacteria</taxon>
        <taxon>Bacillati</taxon>
        <taxon>Actinomycetota</taxon>
        <taxon>Actinomycetes</taxon>
        <taxon>Pseudonocardiales</taxon>
        <taxon>Pseudonocardiaceae</taxon>
        <taxon>Saccharopolyspora</taxon>
    </lineage>
</organism>
<evidence type="ECO:0000313" key="6">
    <source>
        <dbReference type="Proteomes" id="UP000597989"/>
    </source>
</evidence>
<comment type="caution">
    <text evidence="5">The sequence shown here is derived from an EMBL/GenBank/DDBJ whole genome shotgun (WGS) entry which is preliminary data.</text>
</comment>
<feature type="compositionally biased region" description="Pro residues" evidence="1">
    <location>
        <begin position="380"/>
        <end position="401"/>
    </location>
</feature>
<feature type="region of interest" description="Disordered" evidence="1">
    <location>
        <begin position="268"/>
        <end position="292"/>
    </location>
</feature>
<name>A0A917K1V9_9PSEU</name>
<dbReference type="Pfam" id="PF20568">
    <property type="entry name" value="DUF6777"/>
    <property type="match status" value="1"/>
</dbReference>
<reference evidence="7" key="3">
    <citation type="journal article" date="2019" name="Int. J. Syst. Evol. Microbiol.">
        <title>The Global Catalogue of Microorganisms (GCM) 10K type strain sequencing project: providing services to taxonomists for standard genome sequencing and annotation.</title>
        <authorList>
            <consortium name="The Broad Institute Genomics Platform"/>
            <consortium name="The Broad Institute Genome Sequencing Center for Infectious Disease"/>
            <person name="Wu L."/>
            <person name="Ma J."/>
        </authorList>
    </citation>
    <scope>NUCLEOTIDE SEQUENCE [LARGE SCALE GENOMIC DNA]</scope>
    <source>
        <strain evidence="7">JCM 10664</strain>
    </source>
</reference>
<evidence type="ECO:0000313" key="4">
    <source>
        <dbReference type="EMBL" id="GAA0522609.1"/>
    </source>
</evidence>
<feature type="chain" id="PRO_5037021995" description="DUF6777 domain-containing protein" evidence="2">
    <location>
        <begin position="32"/>
        <end position="462"/>
    </location>
</feature>
<dbReference type="Proteomes" id="UP001500220">
    <property type="component" value="Unassembled WGS sequence"/>
</dbReference>
<protein>
    <recommendedName>
        <fullName evidence="3">DUF6777 domain-containing protein</fullName>
    </recommendedName>
</protein>
<feature type="compositionally biased region" description="Basic and acidic residues" evidence="1">
    <location>
        <begin position="347"/>
        <end position="363"/>
    </location>
</feature>
<gene>
    <name evidence="4" type="ORF">GCM10009545_25930</name>
    <name evidence="5" type="ORF">GCM10011581_34020</name>
</gene>
<dbReference type="Proteomes" id="UP000597989">
    <property type="component" value="Unassembled WGS sequence"/>
</dbReference>
<keyword evidence="2" id="KW-0732">Signal</keyword>
<dbReference type="RefSeq" id="WP_188988821.1">
    <property type="nucleotide sequence ID" value="NZ_BAAAHC010000009.1"/>
</dbReference>
<dbReference type="EMBL" id="BAAAHC010000009">
    <property type="protein sequence ID" value="GAA0522609.1"/>
    <property type="molecule type" value="Genomic_DNA"/>
</dbReference>
<dbReference type="AlphaFoldDB" id="A0A917K1V9"/>
<feature type="compositionally biased region" description="Gly residues" evidence="1">
    <location>
        <begin position="453"/>
        <end position="462"/>
    </location>
</feature>
<sequence>MSVHNERGRSAKFTLTTATLAAAVAAGLVGAACGQQETTTREVRLESVSSPGSNPFTSPVGQDQADLTPPQGVGGEVSGDTSGLFGGTGETPPCDAQQLVTELEADEAKARAWGEVLGVQVGDIPRFVESLNPVVLRADTSVTSHGYDDGRYVPYPAVLQAGTAVFVDGFGQPTVKCFNGNPLTKGDPRPQGGFAGQRWAHFQPEGVTSVQPSGNVIGSFSMVDVNTGKPTTAPGGPNPGRVPPWLAALGKEAWDRYAKAQLDAQDARKKADGAKGTAAESQQAADRARAARDSSFREWQRLVALFGPNDPRTQAARNDFITRDGQFRNAQSKANNDKGVAAVLGDDATRREKAAEQERKRAEQINAQITDCRNGKPTCSPTPPAPKPTPKPAPTPTPQPRPGERQKSTETTEQGDQTTAPEQRPTQTGGGEQERSPQVPEQPEQPEPEQPDTGGGAPTGGG</sequence>
<evidence type="ECO:0000259" key="3">
    <source>
        <dbReference type="Pfam" id="PF20568"/>
    </source>
</evidence>
<reference evidence="5" key="4">
    <citation type="submission" date="2020-09" db="EMBL/GenBank/DDBJ databases">
        <authorList>
            <person name="Sun Q."/>
            <person name="Zhou Y."/>
        </authorList>
    </citation>
    <scope>NUCLEOTIDE SEQUENCE</scope>
    <source>
        <strain evidence="5">CGMCC 4.7206</strain>
    </source>
</reference>
<dbReference type="PROSITE" id="PS51257">
    <property type="entry name" value="PROKAR_LIPOPROTEIN"/>
    <property type="match status" value="1"/>
</dbReference>
<reference evidence="5 6" key="2">
    <citation type="journal article" date="2014" name="Int. J. Syst. Evol. Microbiol.">
        <title>Complete genome sequence of Corynebacterium casei LMG S-19264T (=DSM 44701T), isolated from a smear-ripened cheese.</title>
        <authorList>
            <consortium name="US DOE Joint Genome Institute (JGI-PGF)"/>
            <person name="Walter F."/>
            <person name="Albersmeier A."/>
            <person name="Kalinowski J."/>
            <person name="Ruckert C."/>
        </authorList>
    </citation>
    <scope>NUCLEOTIDE SEQUENCE [LARGE SCALE GENOMIC DNA]</scope>
    <source>
        <strain evidence="5 6">CGMCC 4.7206</strain>
    </source>
</reference>